<evidence type="ECO:0000313" key="4">
    <source>
        <dbReference type="Proteomes" id="UP000688137"/>
    </source>
</evidence>
<feature type="compositionally biased region" description="Low complexity" evidence="2">
    <location>
        <begin position="14"/>
        <end position="23"/>
    </location>
</feature>
<keyword evidence="1" id="KW-0175">Coiled coil</keyword>
<evidence type="ECO:0000256" key="1">
    <source>
        <dbReference type="SAM" id="Coils"/>
    </source>
</evidence>
<evidence type="ECO:0000313" key="3">
    <source>
        <dbReference type="EMBL" id="CAD8092916.1"/>
    </source>
</evidence>
<proteinExistence type="predicted"/>
<organism evidence="3 4">
    <name type="scientific">Paramecium primaurelia</name>
    <dbReference type="NCBI Taxonomy" id="5886"/>
    <lineage>
        <taxon>Eukaryota</taxon>
        <taxon>Sar</taxon>
        <taxon>Alveolata</taxon>
        <taxon>Ciliophora</taxon>
        <taxon>Intramacronucleata</taxon>
        <taxon>Oligohymenophorea</taxon>
        <taxon>Peniculida</taxon>
        <taxon>Parameciidae</taxon>
        <taxon>Paramecium</taxon>
    </lineage>
</organism>
<reference evidence="3" key="1">
    <citation type="submission" date="2021-01" db="EMBL/GenBank/DDBJ databases">
        <authorList>
            <consortium name="Genoscope - CEA"/>
            <person name="William W."/>
        </authorList>
    </citation>
    <scope>NUCLEOTIDE SEQUENCE</scope>
</reference>
<name>A0A8S1NS53_PARPR</name>
<accession>A0A8S1NS53</accession>
<evidence type="ECO:0000256" key="2">
    <source>
        <dbReference type="SAM" id="MobiDB-lite"/>
    </source>
</evidence>
<dbReference type="OMA" id="LYQCKQK"/>
<feature type="region of interest" description="Disordered" evidence="2">
    <location>
        <begin position="1"/>
        <end position="27"/>
    </location>
</feature>
<sequence length="214" mass="25282">MSDNRMRNIPSTASSKQSSQQSCKKIEHSPTSYQLVLSQFCNNQKREKPQKSVPCMQSDRSLIQNLQQQIIELTKKVEYLSQENKTLKQNRGNTLDNIQQKYQQMNNYSKLLEQLQQLKIENISLKQSLFQLKIDFQISINPLKQIINHYITVPQHDIKDVFELRLSQLEEQISLQKSKCELLNIERTQLLEQNNNLENELYQCKQKLENTIKK</sequence>
<gene>
    <name evidence="3" type="ORF">PPRIM_AZ9-3.1.T0920028</name>
</gene>
<dbReference type="Proteomes" id="UP000688137">
    <property type="component" value="Unassembled WGS sequence"/>
</dbReference>
<dbReference type="AlphaFoldDB" id="A0A8S1NS53"/>
<feature type="coiled-coil region" evidence="1">
    <location>
        <begin position="56"/>
        <end position="128"/>
    </location>
</feature>
<feature type="coiled-coil region" evidence="1">
    <location>
        <begin position="159"/>
        <end position="214"/>
    </location>
</feature>
<dbReference type="EMBL" id="CAJJDM010000095">
    <property type="protein sequence ID" value="CAD8092916.1"/>
    <property type="molecule type" value="Genomic_DNA"/>
</dbReference>
<protein>
    <submittedName>
        <fullName evidence="3">Uncharacterized protein</fullName>
    </submittedName>
</protein>
<keyword evidence="4" id="KW-1185">Reference proteome</keyword>
<comment type="caution">
    <text evidence="3">The sequence shown here is derived from an EMBL/GenBank/DDBJ whole genome shotgun (WGS) entry which is preliminary data.</text>
</comment>